<feature type="region of interest" description="Disordered" evidence="4">
    <location>
        <begin position="4562"/>
        <end position="4606"/>
    </location>
</feature>
<organism evidence="6 7">
    <name type="scientific">Steroidobacter gossypii</name>
    <dbReference type="NCBI Taxonomy" id="2805490"/>
    <lineage>
        <taxon>Bacteria</taxon>
        <taxon>Pseudomonadati</taxon>
        <taxon>Pseudomonadota</taxon>
        <taxon>Gammaproteobacteria</taxon>
        <taxon>Steroidobacterales</taxon>
        <taxon>Steroidobacteraceae</taxon>
        <taxon>Steroidobacter</taxon>
    </lineage>
</organism>
<dbReference type="InterPro" id="IPR008638">
    <property type="entry name" value="FhaB/CdiA-like_TPS"/>
</dbReference>
<comment type="subcellular location">
    <subcellularLocation>
        <location evidence="1">Secreted</location>
    </subcellularLocation>
</comment>
<feature type="region of interest" description="Disordered" evidence="4">
    <location>
        <begin position="76"/>
        <end position="105"/>
    </location>
</feature>
<dbReference type="PANTHER" id="PTHR12338">
    <property type="entry name" value="AUTOTRANSPORTER"/>
    <property type="match status" value="1"/>
</dbReference>
<evidence type="ECO:0000256" key="4">
    <source>
        <dbReference type="SAM" id="MobiDB-lite"/>
    </source>
</evidence>
<keyword evidence="2" id="KW-0964">Secreted</keyword>
<dbReference type="SMART" id="SM00912">
    <property type="entry name" value="Haemagg_act"/>
    <property type="match status" value="1"/>
</dbReference>
<dbReference type="RefSeq" id="WP_203168462.1">
    <property type="nucleotide sequence ID" value="NZ_JAEVLS010000003.1"/>
</dbReference>
<dbReference type="Proteomes" id="UP000661077">
    <property type="component" value="Unassembled WGS sequence"/>
</dbReference>
<keyword evidence="7" id="KW-1185">Reference proteome</keyword>
<dbReference type="NCBIfam" id="TIGR01901">
    <property type="entry name" value="adhes_NPXG"/>
    <property type="match status" value="1"/>
</dbReference>
<keyword evidence="3" id="KW-0732">Signal</keyword>
<dbReference type="Pfam" id="PF12545">
    <property type="entry name" value="DUF3739"/>
    <property type="match status" value="1"/>
</dbReference>
<evidence type="ECO:0000256" key="1">
    <source>
        <dbReference type="ARBA" id="ARBA00004613"/>
    </source>
</evidence>
<evidence type="ECO:0000256" key="3">
    <source>
        <dbReference type="ARBA" id="ARBA00022729"/>
    </source>
</evidence>
<evidence type="ECO:0000313" key="6">
    <source>
        <dbReference type="EMBL" id="MBM0106356.1"/>
    </source>
</evidence>
<dbReference type="PANTHER" id="PTHR12338:SF8">
    <property type="entry name" value="HEME_HEMOPEXIN-BINDING PROTEIN"/>
    <property type="match status" value="1"/>
</dbReference>
<dbReference type="InterPro" id="IPR012334">
    <property type="entry name" value="Pectin_lyas_fold"/>
</dbReference>
<feature type="region of interest" description="Disordered" evidence="4">
    <location>
        <begin position="1"/>
        <end position="32"/>
    </location>
</feature>
<dbReference type="InterPro" id="IPR050909">
    <property type="entry name" value="Bact_Autotransporter_VF"/>
</dbReference>
<gene>
    <name evidence="6" type="ORF">JM946_16600</name>
</gene>
<dbReference type="Pfam" id="PF05860">
    <property type="entry name" value="TPS"/>
    <property type="match status" value="1"/>
</dbReference>
<proteinExistence type="predicted"/>
<feature type="compositionally biased region" description="Low complexity" evidence="4">
    <location>
        <begin position="94"/>
        <end position="105"/>
    </location>
</feature>
<dbReference type="Gene3D" id="2.160.20.10">
    <property type="entry name" value="Single-stranded right-handed beta-helix, Pectin lyase-like"/>
    <property type="match status" value="3"/>
</dbReference>
<comment type="caution">
    <text evidence="6">The sequence shown here is derived from an EMBL/GenBank/DDBJ whole genome shotgun (WGS) entry which is preliminary data.</text>
</comment>
<accession>A0ABS1WZG0</accession>
<name>A0ABS1WZG0_9GAMM</name>
<feature type="domain" description="Filamentous haemagglutinin FhaB/tRNA nuclease CdiA-like TPS" evidence="5">
    <location>
        <begin position="152"/>
        <end position="266"/>
    </location>
</feature>
<dbReference type="SUPFAM" id="SSF51126">
    <property type="entry name" value="Pectin lyase-like"/>
    <property type="match status" value="1"/>
</dbReference>
<evidence type="ECO:0000256" key="2">
    <source>
        <dbReference type="ARBA" id="ARBA00022525"/>
    </source>
</evidence>
<evidence type="ECO:0000259" key="5">
    <source>
        <dbReference type="SMART" id="SM00912"/>
    </source>
</evidence>
<dbReference type="InterPro" id="IPR011050">
    <property type="entry name" value="Pectin_lyase_fold/virulence"/>
</dbReference>
<protein>
    <submittedName>
        <fullName evidence="6">Filamentous hemagglutinin family protein</fullName>
    </submittedName>
</protein>
<reference evidence="6 7" key="1">
    <citation type="journal article" date="2021" name="Int. J. Syst. Evol. Microbiol.">
        <title>Steroidobacter gossypii sp. nov., isolated from soil of cotton cropping field.</title>
        <authorList>
            <person name="Huang R."/>
            <person name="Yang S."/>
            <person name="Zhen C."/>
            <person name="Liu W."/>
        </authorList>
    </citation>
    <scope>NUCLEOTIDE SEQUENCE [LARGE SCALE GENOMIC DNA]</scope>
    <source>
        <strain evidence="6 7">S1-65</strain>
    </source>
</reference>
<feature type="compositionally biased region" description="Polar residues" evidence="4">
    <location>
        <begin position="4588"/>
        <end position="4600"/>
    </location>
</feature>
<dbReference type="EMBL" id="JAEVLS010000003">
    <property type="protein sequence ID" value="MBM0106356.1"/>
    <property type="molecule type" value="Genomic_DNA"/>
</dbReference>
<dbReference type="InterPro" id="IPR021026">
    <property type="entry name" value="Filamn_hemagglutn_DUF3739"/>
</dbReference>
<sequence length="4606" mass="470079">MPASSTLKNEAPFSLRHSRHSTSPNELSRAGRPTPLARAIALALASVAGSASGMAHAQQAFSPAWFSAKGAAQSTAATTGRAPNGQAASSLTGARQQQRASEQAQRSINNLNFAARVIAAQQAAQAAARQAALNAPSDIPDGLTDGGLKVDTNALTAGWLNAEAPVQTIVDGRTHVTIEQTGDKAILNWETFNVGRNTTVDFEQQASWTALNRVNDPQARPSQVAGQIKADGSVYIINRNGVIFTGSSQIDTASLTASALNISDDQFETNFITTAWNQNEPTFQVDNGFVAGAIEVQAGAQLEAAKNGRILLLGGDVSNEGTLRAKDGQVLLGASQSAVYLAASNDPAMRGLRIQIGGNGGHARNGGVIDTPRGNVTLAGRDVTLGALDANGQRLAGVLTATTTVTANGSVILQAGDLASKKLSEASVFIGWAPSRTGTVAIEPGAIVQVLPELANTQTVASEALLAPSRIELQGMTLHVGAGAMLQAPAGDLVLSAFDASSTAPFFDASQVYVDQGAILDVSGTRDVALSVLRNFVQVELRGAELADNPLIYDELYGKKVWIDIRDHGAFEDPLMRSIEWLEDRPGAWQGSPLFNAAGYVGLIQRGIGELTSRGGDITIESRGDVIVREGSQLNVSGGALEYAGGMTPVSYVIDSGGRFVPVGQAEYGQLYQGIAGVFAANHVRWGAQEQYANRFIPKTYRYEEGYTEGQAAGAVRLVGNRVAVHGDIFAIAEAGERQQREGEIPTGGTLIVGANPADPIPLSARTFDHMLDGDVLIQQHRASVLAPAFGDRLGEEHVTVLSAQAIEDGGVGQLEIYSNSQIVLDESVDLDLGAGGALQLGASDITVGGTVRAAGGTITLHADKTRDHLEATPSIAIGSGAVLDTSGEWRNAFVDGALPGVLDGGTVSLLTQGVTPAGIATTQVASGDEYPAGSITLADGAVIDVSAGGRVDRSGTEVQFGDAGAITIGAHEVDLSEGVELRGYALATQFEAGRGGSLVLIGAGDVIGGEGVDGTGQGRHFDTNFFNAGGFNHYSIDGIDSLTVEANTQLRLAQRNRLILDPRRPGSGVALSELGEETILADGIRPFSNLTLRAGRTTWTPSGSSFTVESISGSVLLGQNSLIDVGIGGSFSTAAPDQVVIAGTVIAPGGSITAGINVPPLLDTPAEPRAIWLTEEAELLARGAFLPTPNIHGQRTGQVLAGGTVKLDASAMGHVVTEAGSVIDVSGAVAQVDVPDYVIQDRSDIPLERSIAPQVRNETVWSDGGRVVLTMRDGGYLDGNIAAHAAHEAASGGAIAVLIGADPSNQNFRENNDSVNQRTLVLGQDHQARRPQMVTLDAEGRITQLEADPGQPQRSVYVSADGVTQSGAQSLQLAAHDVIAFDGDVELALSGSLNLQAGTLRVDAAEGAGSARVELSAAHVAIGVSDSSLLRYVPATTASAGVGDLVIHADELLSFGGRAVLANIDSASFLSDGDLRFDGGLLYQQLFDSFGNPIRNAAGIDQWNYLPTGTLSAAGDLTFGARQLYPGIGSNFTVETSGDDATLSILPGDVTAPLPWSAGGNLTLRAANIVHAGVLRAPAGQIRLDAGDTGTVTLAAGSLIDVSAHDRNLPYGTVINGDWYVDFGSVPDPLNSTRNTLARSLIQIPPDKRVSVAGESIDIQSGAVVDLSGGGDITAYEFTPGTGGSRNILQGAGVYAVLPGAQPGTAPMVGGKEIPPGESVYLSGVPGLSDGLYTLLPAQYALLPGAFRVSLAGASDQGLGLLGTRNDGSYVVSGWRGSSLHGSRDARNSTWLVMPGDVVREYSEFTEVVGNEFFAEHASDANRVVPPLMADAGQLVLNAASALNLEGRFNLAAGKGGRGGLADIASNSIAVVADGAGPVDGYSLTIEASALTDIGAQSLLLGGTRVTGVDGQTLMPVSNRVLIANDEAAALVGPEILLATASDIDSNGGVSGTGAITVASGAVIRAEGNYVGASTALSIGNAQARSPAGTGMGSLLVVSNAKELLVQRHDIAGPGSQITGEIDVQGGATLTATESILFDATTTSTIDEAARVRARSLEIASSVVSFGAAPTGTPGFIATPNTLAALSSAERLVLRSYGTIDFYGNGSFDLRDPATGLSQVKELVLDGGALVQRQEGDIAVGAGTLTLRNTSGSLGEGSEPGTTQGALVLDAKRIRIAQGDSRLLGFDSATLAAGSIEFGGAGSLVAGAEAVTDLVVASPLITTTDAANQSIAATGTLRLARGDHAPPAESDIEVGTGGVLEIDGATIDVDTRILMPSGVLTVDAKQALNVGPNATLDVSGRDEQFFDQKRTLPAGNITLISQTGDVHVHSGALLNLSDPKGGGKLTVTVPEGSFTIEGEARGGSLLLDAGALPGFGAMQAVLNDGGFAVSRSVRLRSGDALIDGVTRTRNFSLSTDEGSITVTGTIDASGPTGGSIKLTAADDITLVAGSKLSVVGQNFDGSGKGGSVFLSAGAHRIVDGQDVTNYGAIVDIQAGSLIDLGVANAAAAAKIVSLDAIGSSVALPAANALGFPDGTPADTTIVSSVAATIVYADGTTAELAPNTPVSLPKGAILKLSAAGTVSVASGGGKVAVVLPTTGAFTTNGATTVTSVPVTLNAPGSTITLAGGTPVILPNGTPGDDIITTTAESVSITTVSEGSQVTLTAGTSTLELTSGSSVTVASGAPDASFTVGDDAVTVDSGTSSSVVTLTRGAGSSVKSASTSWWENGITFSQGVAAGSRVTIEDTGTGAAPTRYEIYQPVGAADTTITLEGNGTIRLPAGNAVVGAPRVAFPSGSPAGATLVANQAVTVYAPDGSATAVAQNQPFVVPAGGSVQVTNLSRANLVMSENSTPFQVMLDNRNYSRSGSGTNYEVMDFASTQFETIAAQTRMFMRSATSIQSPIVVRSTDTALSLGLSGAWEVTDATVAGLGAGTRLEFSRDGVFAPSGNGEFALSLSSGRQYVANRTELGRLAAGTVLTLGQDGRLDFASGTSGAIPVLLPAAARFASSGASVFDLGGGQAGTLHLRAPQTNGGTGLGIAPINGTILGAASIIAEGYKVYDLTDSNGLITSTVQTQVRTDAEAFASHTAAIKAGLLANNPGLSSVLLVAPGAEIINANTDAAGNLTAQLGANGTIGLPANTTITLPAGLSDGRLVGSENITLELVIPADGARVSLVTESYLTVPAGVPISFPEGTTGGTTLSSLQWGGTIIEPDGTTRPLYSDNPTALQPGSLIILEQAAAITASGGVPLIAQLPAGSFAMRNASLLALPAGTTVKSHYASDLTLRAVSDVDPAALPIVLPNSGNFIVNGVAFGAAAGGAAQLTLVTPDSDGVSVTPDASVSLPNGGSVRVSAPGAVYAADGSVVASFNAGDIVTVAAGNTIRLASAGTVTTQQPNLAIRVAGAGFAPVSPANFTEMTLFNEQSSISGTAGARVTLIDEVTAEFVFHSSADATIYDWDGNVFDVIPAGGSAWLVSGFTVELSTAGTLTLEPQSWQTPNISAVVQSGSFQALGSTHFVQIPMPTATLAAPSGDVRLPADWNLADDRFGADRVPGILTLRAAGDIVLDGSLSDGFAGGVTGSTLLSDRSWSYRLVGGADFAGADVLAVRPEFQLAEGKGNVILAPGTSNRVVRTGTGEIDVAAGRDIELRSSMTAAGLRYSSLYTAGRPGNVQPGGGAFSTLPDGRVAYGGGSFTLALGGGDISLTAQRDIVGAARDTGDSVSTGKPQEFSDWVLTRGETDRQTGLFSEQPAWGIAYANHREGASTLGGGNITVNAGRDLLQMNVAAANSGVYVGAGPRSAALQTLGGGDVSVTTGRDVLGSQVYVAQGAGLLDVGRNIGAVQSRLWSWAGVPVPFNQYDSRLALGDASFDVVTRGDAAIAGVFNPTLTYALTGSNGIGSYTYLSTYTDRSAISIASIAGDVWLSSNPGLAASGRTATIPNGPSFQEGFKYTLYPGTVEAVSFTGDLKVGSDAGAGIASGMLMAPARDGDLTLLAAGDIRFELIRHYDNALRNVVMSDADPSVLLTPTRDLTVLATAIAQPQPDFYPAYDRSSGHAESLYRREDANPVRIYAREGDIIGVPFTSERANGPTIVMPKRAEIRAGRDIIDLSFIGQHFEEGQTTNIVAGRDFREQGIVEIDGWGDGNGVWIGGPGRLEMSAGRNFDLAKSAGIQSVGDQLNPFLPEDVSADISLTVGTGAGAPDYAGFAAAYIDPAARSGRHNYAAELLEFMRERSGNDALDANGAWALFNELPEGERNAFVREIHFKELARVGTEAVRSGTGNYNAGYDAVETLFPTLDEDDPTPGYAGELSLRYSQIKSWYDGDINILAPGGGIDGGVAVVGPEISQSRTSTSGGVTTTALKNANLLGIVSLRGGDINIMAHDHVIVNQSRVFAIGGGDLIVWSSEGDINAGKGAKTALLAPPPRLVFDPATGGFSLELTGAASGSGLATLITEPDQEPGDVWLMAPHGVVDAGDAGIRVAGNLIIAAQEVRGVDNIEVEGLSFGVPANTVNVAALSNASVTAAQAATAAQEVVQRERAAARQALPSVFSVRVLGFGEERALLKQQPGRSGAQPSYDPGSAIQVLGDGELTESQKSKLTTTELRNWRRQ</sequence>
<evidence type="ECO:0000313" key="7">
    <source>
        <dbReference type="Proteomes" id="UP000661077"/>
    </source>
</evidence>